<feature type="compositionally biased region" description="Basic and acidic residues" evidence="3">
    <location>
        <begin position="1000"/>
        <end position="1010"/>
    </location>
</feature>
<feature type="compositionally biased region" description="Basic and acidic residues" evidence="3">
    <location>
        <begin position="743"/>
        <end position="756"/>
    </location>
</feature>
<dbReference type="InterPro" id="IPR029614">
    <property type="entry name" value="CECR2"/>
</dbReference>
<sequence length="1860" mass="207162">MYSLKELRTWWEVPAIAHFFSLFKSCFLLTDFTIEELEDALMTDGEEDKSTIFTSRLLTELLQGCYDNPNISVTTYHDTLIDIMKTRWEDEDGRVNPLSSINADFHSLPTRLKVQIIHRLTEYRLDALDVAEKLAGLNPSDLRLEPLGADRHGSRYWYFFGVRLYKETPWEKVAKKRKREQEKKAGLKRSKSSLSSDKKLERDASLSESDAEVQLYDFSHFFHHHDNHSIHGKKKKLKKKKMKKKKAKEEKLTGFPHNGLSDNLWEVVCYNVHDWNKLSNKLENGSSRREESLRQLIVDNFLPNLPKIVEDMEQQKKHKAQLEYPRRSSCRLLAKKLHEEEDELELSVKGREKLMQLRKERENIRRKEDDARLASDFKVMLDTEIERIHKLRQTEWLKKQEEEKIKRLAEGLPIDSGSSSEESMQPEIPVSQLKGKLMSKNQNKSKTRDKTCQKKSLSNGKTSAAARAKSGKPTKRATKKVPPSRRRASVQSQKSNTEVESSHEEEEMLEDDPNQHLLELATGDAEYKAMKETWELLDTHQDAWPFQAPVEEWYAPKYHKIIKRPMDLSTIETKLDDRIYKKVTEFMADITLMFNNCRLYNGPESEYTQVANELDKLFKSNLFSKLSPNVRESKTKKGKSPHDGKDTNTVTENKTPVKQNGKDTSKVELLDDFDEEEDDEEEQDEESSSSDEFTPPGVSKAQVKKKRLEVAKTLGVIKDKPGTVKSKTPVAIKKSTTGPTRRSSVDVRSNKRKKEDSEEEEEPPPLKTTQRRTSTNRSRGRGSSKTRARRTSVSTRSSIQKTDSESEEESPPVKRRAAPKRTNRGGRGGPPASSKTRPRRSSTQQNKTGITAKTDSSDLAESDDMADGELSEKEELSQKANVTEEVLDNTDALSTDHEKEDEIENDISLDQSGTNDEAAVIPVPNEVEKREDSPLREAESSSSSSRASSRSPSLEKFEKLEEDAKSKPQVLWSLDYLASQARVLEEQHRKLEASTSSSRSEGRKSTEIVRRNSSQPGTPASDLAKLAEENKNPSSSSPAAVRPHGRNTQWNPSPIGASPLMEEGQKARNFGSKPTPGRGDDMDPYSFNDEDSPATLFAKKPDTEGPPSTEMVQNPGPKTDPVAMGPPLSSPRPSPRIIEQQQFPQHPVPPQDRLAEIPKPKPVQQDLHKQTQSAAPRNVPQSPHAKPVERSPVSMPTPPSNKPVPTPPRPMSQDHGMPMVSRVAESPHTQPQPQKLNPEPLPVAAARQGTQDVAATNTSSRSLTALTNIAQRYSEKPDNNRVYPAPPTSNHAPSTVAMQHPSAAVPHVSNGPRSVPQPHPSTPSIRSPRSMYQQSPTPQYSKRPESGEQMQAQHNKVHEKPKQTTQGPRPQQSNPSAPMQRQISEGSRNNMPQQSRGNPYNPQVSQQHAPPSSAHDVARRHPSVTPGQGFESRSQSRSMSDVPYHNQGQPGNTSAAQNPAYNYGGQQQQQQQQQAQVSRRSSVTSAPRAAENDASPYSHQQKVQSSTPPVLLHNPTMASFGLSPWSLAQQANDVQTSQNNGSRQNVPRKNSNVSGGGNGSYPTSKSTAHSGGSNMQPMTSQTMQQHYHTPPSSSSSVPQQHSTASTGSHHSANKHRTQSTEANKPRQNVASNNSAGQSAAGRRQSANSGQQYQKNSTDYMGYHIPPTPAPTPRDARTPVYSPHQQNGLLSAAGAANNNTSLLHQDLTASATLRALQQQHKTDRPAHAAASMLHYAAAAAAQQTQGAVAAANEQYSRLANAHHRATPQHAHPLAGVYHHHQNAATSSAHQAAAHLSSPWLQAAAAAPAAGYPSNLLPPPHMDPVYQLMQQSGMHGQYSMYSNPVMQQLHQQHLQHHMLPKY</sequence>
<feature type="compositionally biased region" description="Polar residues" evidence="3">
    <location>
        <begin position="841"/>
        <end position="857"/>
    </location>
</feature>
<dbReference type="GO" id="GO:0006338">
    <property type="term" value="P:chromatin remodeling"/>
    <property type="evidence" value="ECO:0007669"/>
    <property type="project" value="InterPro"/>
</dbReference>
<keyword evidence="1 2" id="KW-0103">Bromodomain</keyword>
<feature type="compositionally biased region" description="Basic and acidic residues" evidence="3">
    <location>
        <begin position="953"/>
        <end position="966"/>
    </location>
</feature>
<dbReference type="Gene3D" id="1.20.920.10">
    <property type="entry name" value="Bromodomain-like"/>
    <property type="match status" value="1"/>
</dbReference>
<evidence type="ECO:0000259" key="4">
    <source>
        <dbReference type="PROSITE" id="PS50014"/>
    </source>
</evidence>
<dbReference type="Pfam" id="PF00439">
    <property type="entry name" value="Bromodomain"/>
    <property type="match status" value="1"/>
</dbReference>
<dbReference type="SMART" id="SM00297">
    <property type="entry name" value="BROMO"/>
    <property type="match status" value="1"/>
</dbReference>
<dbReference type="SUPFAM" id="SSF47370">
    <property type="entry name" value="Bromodomain"/>
    <property type="match status" value="1"/>
</dbReference>
<feature type="compositionally biased region" description="Acidic residues" evidence="3">
    <location>
        <begin position="858"/>
        <end position="869"/>
    </location>
</feature>
<feature type="compositionally biased region" description="Polar residues" evidence="3">
    <location>
        <begin position="647"/>
        <end position="658"/>
    </location>
</feature>
<feature type="domain" description="Bromo" evidence="4">
    <location>
        <begin position="538"/>
        <end position="608"/>
    </location>
</feature>
<feature type="compositionally biased region" description="Basic and acidic residues" evidence="3">
    <location>
        <begin position="926"/>
        <end position="939"/>
    </location>
</feature>
<feature type="compositionally biased region" description="Polar residues" evidence="3">
    <location>
        <begin position="1561"/>
        <end position="1583"/>
    </location>
</feature>
<feature type="compositionally biased region" description="Low complexity" evidence="3">
    <location>
        <begin position="940"/>
        <end position="952"/>
    </location>
</feature>
<dbReference type="PANTHER" id="PTHR47092:SF1">
    <property type="entry name" value="CHROMATIN REMODELING REGULATOR CECR2"/>
    <property type="match status" value="1"/>
</dbReference>
<evidence type="ECO:0000256" key="2">
    <source>
        <dbReference type="PROSITE-ProRule" id="PRU00035"/>
    </source>
</evidence>
<name>A0A6F9D9R3_9ASCI</name>
<organism evidence="5">
    <name type="scientific">Phallusia mammillata</name>
    <dbReference type="NCBI Taxonomy" id="59560"/>
    <lineage>
        <taxon>Eukaryota</taxon>
        <taxon>Metazoa</taxon>
        <taxon>Chordata</taxon>
        <taxon>Tunicata</taxon>
        <taxon>Ascidiacea</taxon>
        <taxon>Phlebobranchia</taxon>
        <taxon>Ascidiidae</taxon>
        <taxon>Phallusia</taxon>
    </lineage>
</organism>
<feature type="compositionally biased region" description="Polar residues" evidence="3">
    <location>
        <begin position="1495"/>
        <end position="1508"/>
    </location>
</feature>
<feature type="compositionally biased region" description="Basic and acidic residues" evidence="3">
    <location>
        <begin position="173"/>
        <end position="185"/>
    </location>
</feature>
<feature type="region of interest" description="Disordered" evidence="3">
    <location>
        <begin position="173"/>
        <end position="201"/>
    </location>
</feature>
<evidence type="ECO:0000256" key="3">
    <source>
        <dbReference type="SAM" id="MobiDB-lite"/>
    </source>
</evidence>
<dbReference type="PROSITE" id="PS50014">
    <property type="entry name" value="BROMODOMAIN_2"/>
    <property type="match status" value="1"/>
</dbReference>
<feature type="region of interest" description="Disordered" evidence="3">
    <location>
        <begin position="226"/>
        <end position="249"/>
    </location>
</feature>
<protein>
    <submittedName>
        <fullName evidence="5">Uncharacterized protein KIAA1211 homolog</fullName>
    </submittedName>
</protein>
<dbReference type="InterPro" id="IPR036427">
    <property type="entry name" value="Bromodomain-like_sf"/>
</dbReference>
<evidence type="ECO:0000256" key="1">
    <source>
        <dbReference type="ARBA" id="ARBA00023117"/>
    </source>
</evidence>
<dbReference type="InterPro" id="IPR001487">
    <property type="entry name" value="Bromodomain"/>
</dbReference>
<accession>A0A6F9D9R3</accession>
<feature type="compositionally biased region" description="Low complexity" evidence="3">
    <location>
        <begin position="1584"/>
        <end position="1610"/>
    </location>
</feature>
<feature type="region of interest" description="Disordered" evidence="3">
    <location>
        <begin position="986"/>
        <end position="1515"/>
    </location>
</feature>
<feature type="compositionally biased region" description="Basic residues" evidence="3">
    <location>
        <begin position="813"/>
        <end position="824"/>
    </location>
</feature>
<feature type="region of interest" description="Disordered" evidence="3">
    <location>
        <begin position="629"/>
        <end position="970"/>
    </location>
</feature>
<feature type="compositionally biased region" description="Acidic residues" evidence="3">
    <location>
        <begin position="670"/>
        <end position="689"/>
    </location>
</feature>
<feature type="compositionally biased region" description="Polar residues" evidence="3">
    <location>
        <begin position="1288"/>
        <end position="1297"/>
    </location>
</feature>
<feature type="compositionally biased region" description="Pro residues" evidence="3">
    <location>
        <begin position="1195"/>
        <end position="1210"/>
    </location>
</feature>
<feature type="region of interest" description="Disordered" evidence="3">
    <location>
        <begin position="409"/>
        <end position="511"/>
    </location>
</feature>
<feature type="compositionally biased region" description="Basic and acidic residues" evidence="3">
    <location>
        <begin position="660"/>
        <end position="669"/>
    </location>
</feature>
<feature type="compositionally biased region" description="Basic and acidic residues" evidence="3">
    <location>
        <begin position="631"/>
        <end position="646"/>
    </location>
</feature>
<dbReference type="PANTHER" id="PTHR47092">
    <property type="entry name" value="CAT EYE SYNDROME CRITICAL REGION PROTEIN 2"/>
    <property type="match status" value="1"/>
</dbReference>
<feature type="compositionally biased region" description="Basic residues" evidence="3">
    <location>
        <begin position="469"/>
        <end position="488"/>
    </location>
</feature>
<feature type="compositionally biased region" description="Polar residues" evidence="3">
    <location>
        <begin position="1322"/>
        <end position="1340"/>
    </location>
</feature>
<feature type="compositionally biased region" description="Polar residues" evidence="3">
    <location>
        <begin position="1363"/>
        <end position="1410"/>
    </location>
</feature>
<feature type="compositionally biased region" description="Polar residues" evidence="3">
    <location>
        <begin position="1170"/>
        <end position="1181"/>
    </location>
</feature>
<reference evidence="5" key="1">
    <citation type="submission" date="2020-04" db="EMBL/GenBank/DDBJ databases">
        <authorList>
            <person name="Neveu A P."/>
        </authorList>
    </citation>
    <scope>NUCLEOTIDE SEQUENCE</scope>
    <source>
        <tissue evidence="5">Whole embryo</tissue>
    </source>
</reference>
<gene>
    <name evidence="5" type="primary">Cecr2</name>
</gene>
<dbReference type="PRINTS" id="PR00503">
    <property type="entry name" value="BROMODOMAIN"/>
</dbReference>
<feature type="compositionally biased region" description="Polar residues" evidence="3">
    <location>
        <begin position="1248"/>
        <end position="1271"/>
    </location>
</feature>
<feature type="compositionally biased region" description="Polar residues" evidence="3">
    <location>
        <begin position="1446"/>
        <end position="1460"/>
    </location>
</feature>
<dbReference type="CDD" id="cd05509">
    <property type="entry name" value="Bromo_gcn5_like"/>
    <property type="match status" value="1"/>
</dbReference>
<feature type="compositionally biased region" description="Low complexity" evidence="3">
    <location>
        <begin position="1466"/>
        <end position="1476"/>
    </location>
</feature>
<feature type="region of interest" description="Disordered" evidence="3">
    <location>
        <begin position="1532"/>
        <end position="1677"/>
    </location>
</feature>
<feature type="compositionally biased region" description="Basic residues" evidence="3">
    <location>
        <begin position="226"/>
        <end position="246"/>
    </location>
</feature>
<dbReference type="GO" id="GO:0090537">
    <property type="term" value="C:CERF complex"/>
    <property type="evidence" value="ECO:0007669"/>
    <property type="project" value="InterPro"/>
</dbReference>
<feature type="compositionally biased region" description="Basic residues" evidence="3">
    <location>
        <begin position="778"/>
        <end position="790"/>
    </location>
</feature>
<feature type="compositionally biased region" description="Low complexity" evidence="3">
    <location>
        <begin position="1627"/>
        <end position="1641"/>
    </location>
</feature>
<feature type="compositionally biased region" description="Polar residues" evidence="3">
    <location>
        <begin position="1532"/>
        <end position="1549"/>
    </location>
</feature>
<dbReference type="EMBL" id="LR783811">
    <property type="protein sequence ID" value="CAB3229620.1"/>
    <property type="molecule type" value="mRNA"/>
</dbReference>
<proteinExistence type="evidence at transcript level"/>
<feature type="compositionally biased region" description="Polar residues" evidence="3">
    <location>
        <begin position="1644"/>
        <end position="1658"/>
    </location>
</feature>
<evidence type="ECO:0000313" key="5">
    <source>
        <dbReference type="EMBL" id="CAB3229620.1"/>
    </source>
</evidence>